<evidence type="ECO:0000259" key="4">
    <source>
        <dbReference type="PROSITE" id="PS51635"/>
    </source>
</evidence>
<dbReference type="Pfam" id="PF01734">
    <property type="entry name" value="Patatin"/>
    <property type="match status" value="1"/>
</dbReference>
<evidence type="ECO:0000256" key="3">
    <source>
        <dbReference type="SAM" id="Phobius"/>
    </source>
</evidence>
<dbReference type="InterPro" id="IPR002641">
    <property type="entry name" value="PNPLA_dom"/>
</dbReference>
<reference evidence="6" key="1">
    <citation type="submission" date="2019-04" db="EMBL/GenBank/DDBJ databases">
        <title>Complete genome sequence of Sphingomonas sp. W1-2-3.</title>
        <authorList>
            <person name="Im W.T."/>
        </authorList>
    </citation>
    <scope>NUCLEOTIDE SEQUENCE [LARGE SCALE GENOMIC DNA]</scope>
    <source>
        <strain evidence="6">W1-2-3</strain>
    </source>
</reference>
<keyword evidence="6" id="KW-1185">Reference proteome</keyword>
<dbReference type="GO" id="GO:0006629">
    <property type="term" value="P:lipid metabolic process"/>
    <property type="evidence" value="ECO:0007669"/>
    <property type="project" value="UniProtKB-KW"/>
</dbReference>
<dbReference type="Gene3D" id="3.40.1090.10">
    <property type="entry name" value="Cytosolic phospholipase A2 catalytic domain"/>
    <property type="match status" value="1"/>
</dbReference>
<evidence type="ECO:0000313" key="6">
    <source>
        <dbReference type="Proteomes" id="UP000298714"/>
    </source>
</evidence>
<protein>
    <submittedName>
        <fullName evidence="5">Patatin-like protein</fullName>
    </submittedName>
</protein>
<dbReference type="Proteomes" id="UP000298714">
    <property type="component" value="Chromosome"/>
</dbReference>
<feature type="short sequence motif" description="GXSXG" evidence="2">
    <location>
        <begin position="93"/>
        <end position="97"/>
    </location>
</feature>
<keyword evidence="3" id="KW-1133">Transmembrane helix</keyword>
<keyword evidence="3" id="KW-0812">Transmembrane</keyword>
<organism evidence="5 6">
    <name type="scientific">Hankyongella ginsenosidimutans</name>
    <dbReference type="NCBI Taxonomy" id="1763828"/>
    <lineage>
        <taxon>Bacteria</taxon>
        <taxon>Pseudomonadati</taxon>
        <taxon>Pseudomonadota</taxon>
        <taxon>Alphaproteobacteria</taxon>
        <taxon>Sphingomonadales</taxon>
        <taxon>Sphingomonadaceae</taxon>
        <taxon>Hankyongella</taxon>
    </lineage>
</organism>
<name>A0A4D7C701_9SPHN</name>
<comment type="caution">
    <text evidence="2">Lacks conserved residue(s) required for the propagation of feature annotation.</text>
</comment>
<dbReference type="RefSeq" id="WP_222872551.1">
    <property type="nucleotide sequence ID" value="NZ_CP039704.1"/>
</dbReference>
<dbReference type="PROSITE" id="PS51635">
    <property type="entry name" value="PNPLA"/>
    <property type="match status" value="1"/>
</dbReference>
<dbReference type="EMBL" id="CP039704">
    <property type="protein sequence ID" value="QCI79730.1"/>
    <property type="molecule type" value="Genomic_DNA"/>
</dbReference>
<dbReference type="InterPro" id="IPR016035">
    <property type="entry name" value="Acyl_Trfase/lysoPLipase"/>
</dbReference>
<evidence type="ECO:0000256" key="1">
    <source>
        <dbReference type="ARBA" id="ARBA00023098"/>
    </source>
</evidence>
<dbReference type="NCBIfam" id="TIGR03607">
    <property type="entry name" value="patatin-like protein"/>
    <property type="match status" value="1"/>
</dbReference>
<dbReference type="AlphaFoldDB" id="A0A4D7C701"/>
<feature type="transmembrane region" description="Helical" evidence="3">
    <location>
        <begin position="12"/>
        <end position="31"/>
    </location>
</feature>
<dbReference type="KEGG" id="hgn:E6W36_09900"/>
<keyword evidence="1" id="KW-0443">Lipid metabolism</keyword>
<dbReference type="SUPFAM" id="SSF52151">
    <property type="entry name" value="FabD/lysophospholipase-like"/>
    <property type="match status" value="1"/>
</dbReference>
<feature type="domain" description="PNPLA" evidence="4">
    <location>
        <begin position="17"/>
        <end position="320"/>
    </location>
</feature>
<sequence length="320" mass="35962">MSTPPKTPKTKELRLALVCYGGISLAIYMHGVTKEIWKLLRASRAFHTAPDGAEFSAANPYDDPTDTEAVYFDLLREIGSHVKLRVLVDIIAGASAGGINGVMLAKAIADGSSLEPHRSMWLDNADVEELLDPAARSNRWSKFYMRPVLWLWNRLKAGGLEPEFGRKLNEEMHRKLSLFVRSRWFKPPFSGVRFARMLLDGLEQMPPSARKAAPCAAGEALLPPGVPLDLFVTVTDYFGYRQRIRMHSPPEVVEREHRMIFTFRDPGRDPGQKRSLGSNASLAFAARATASFPACSRRQPLRRWIRRSRKAAWHGRTAPP</sequence>
<dbReference type="InterPro" id="IPR019894">
    <property type="entry name" value="Patatin-related_protein"/>
</dbReference>
<evidence type="ECO:0000313" key="5">
    <source>
        <dbReference type="EMBL" id="QCI79730.1"/>
    </source>
</evidence>
<proteinExistence type="predicted"/>
<accession>A0A4D7C701</accession>
<gene>
    <name evidence="5" type="ORF">E6W36_09900</name>
</gene>
<keyword evidence="3" id="KW-0472">Membrane</keyword>
<evidence type="ECO:0000256" key="2">
    <source>
        <dbReference type="PROSITE-ProRule" id="PRU01161"/>
    </source>
</evidence>